<protein>
    <recommendedName>
        <fullName evidence="3">DUF1801 domain-containing protein</fullName>
    </recommendedName>
</protein>
<accession>A0A1E8F1H3</accession>
<dbReference type="OrthoDB" id="2525137at2"/>
<keyword evidence="2" id="KW-1185">Reference proteome</keyword>
<evidence type="ECO:0000313" key="1">
    <source>
        <dbReference type="EMBL" id="OFI07458.1"/>
    </source>
</evidence>
<dbReference type="STRING" id="1121290.CLAOCE_02870"/>
<comment type="caution">
    <text evidence="1">The sequence shown here is derived from an EMBL/GenBank/DDBJ whole genome shotgun (WGS) entry which is preliminary data.</text>
</comment>
<dbReference type="EMBL" id="LZFO01000003">
    <property type="protein sequence ID" value="OFI07458.1"/>
    <property type="molecule type" value="Genomic_DNA"/>
</dbReference>
<sequence>MSLTFEQVDKIFKEYELMPHMLEDGKRTEYSFQYKKSHTGKQNVATNVSPLMNGGVRGYIYVGYLEEFKFKKDSPAGYKYIKSAREHIKINDMSAQELRGYLDRIVKYYE</sequence>
<reference evidence="1 2" key="1">
    <citation type="submission" date="2016-06" db="EMBL/GenBank/DDBJ databases">
        <title>Genome sequence of Clostridium acetireducens DSM 10703.</title>
        <authorList>
            <person name="Poehlein A."/>
            <person name="Fluechter S."/>
            <person name="Duerre P."/>
            <person name="Daniel R."/>
        </authorList>
    </citation>
    <scope>NUCLEOTIDE SEQUENCE [LARGE SCALE GENOMIC DNA]</scope>
    <source>
        <strain evidence="1 2">DSM 10703</strain>
    </source>
</reference>
<dbReference type="RefSeq" id="WP_070109259.1">
    <property type="nucleotide sequence ID" value="NZ_LZFO01000003.1"/>
</dbReference>
<evidence type="ECO:0008006" key="3">
    <source>
        <dbReference type="Google" id="ProtNLM"/>
    </source>
</evidence>
<proteinExistence type="predicted"/>
<name>A0A1E8F1H3_9CLOT</name>
<gene>
    <name evidence="1" type="ORF">CLOACE_02870</name>
</gene>
<organism evidence="1 2">
    <name type="scientific">Clostridium acetireducens DSM 10703</name>
    <dbReference type="NCBI Taxonomy" id="1121290"/>
    <lineage>
        <taxon>Bacteria</taxon>
        <taxon>Bacillati</taxon>
        <taxon>Bacillota</taxon>
        <taxon>Clostridia</taxon>
        <taxon>Eubacteriales</taxon>
        <taxon>Clostridiaceae</taxon>
        <taxon>Clostridium</taxon>
    </lineage>
</organism>
<dbReference type="AlphaFoldDB" id="A0A1E8F1H3"/>
<evidence type="ECO:0000313" key="2">
    <source>
        <dbReference type="Proteomes" id="UP000175744"/>
    </source>
</evidence>
<dbReference type="Proteomes" id="UP000175744">
    <property type="component" value="Unassembled WGS sequence"/>
</dbReference>